<gene>
    <name evidence="2" type="ORF">WN944_015995</name>
</gene>
<accession>A0AAP0QMC2</accession>
<feature type="chain" id="PRO_5042874926" evidence="1">
    <location>
        <begin position="30"/>
        <end position="93"/>
    </location>
</feature>
<keyword evidence="3" id="KW-1185">Reference proteome</keyword>
<name>A0AAP0QMC2_9ROSI</name>
<keyword evidence="1" id="KW-0732">Signal</keyword>
<evidence type="ECO:0000313" key="3">
    <source>
        <dbReference type="Proteomes" id="UP001428341"/>
    </source>
</evidence>
<evidence type="ECO:0000313" key="2">
    <source>
        <dbReference type="EMBL" id="KAK9200796.1"/>
    </source>
</evidence>
<evidence type="ECO:0000256" key="1">
    <source>
        <dbReference type="SAM" id="SignalP"/>
    </source>
</evidence>
<dbReference type="EMBL" id="JBCGBO010000005">
    <property type="protein sequence ID" value="KAK9200796.1"/>
    <property type="molecule type" value="Genomic_DNA"/>
</dbReference>
<dbReference type="Proteomes" id="UP001428341">
    <property type="component" value="Unassembled WGS sequence"/>
</dbReference>
<dbReference type="AlphaFoldDB" id="A0AAP0QMC2"/>
<proteinExistence type="predicted"/>
<sequence length="93" mass="10143">MLGSERNERMTRETAAVAAVLLLVPLAQGNHQLISSPGFPLSLTLFSRKSPSPKRAINKLELTRKKNAQSGLQAWMSTLSSVIGECDDDYNNA</sequence>
<organism evidence="2 3">
    <name type="scientific">Citrus x changshan-huyou</name>
    <dbReference type="NCBI Taxonomy" id="2935761"/>
    <lineage>
        <taxon>Eukaryota</taxon>
        <taxon>Viridiplantae</taxon>
        <taxon>Streptophyta</taxon>
        <taxon>Embryophyta</taxon>
        <taxon>Tracheophyta</taxon>
        <taxon>Spermatophyta</taxon>
        <taxon>Magnoliopsida</taxon>
        <taxon>eudicotyledons</taxon>
        <taxon>Gunneridae</taxon>
        <taxon>Pentapetalae</taxon>
        <taxon>rosids</taxon>
        <taxon>malvids</taxon>
        <taxon>Sapindales</taxon>
        <taxon>Rutaceae</taxon>
        <taxon>Aurantioideae</taxon>
        <taxon>Citrus</taxon>
    </lineage>
</organism>
<comment type="caution">
    <text evidence="2">The sequence shown here is derived from an EMBL/GenBank/DDBJ whole genome shotgun (WGS) entry which is preliminary data.</text>
</comment>
<protein>
    <submittedName>
        <fullName evidence="2">Uncharacterized protein</fullName>
    </submittedName>
</protein>
<reference evidence="2 3" key="1">
    <citation type="submission" date="2024-05" db="EMBL/GenBank/DDBJ databases">
        <title>Haplotype-resolved chromosome-level genome assembly of Huyou (Citrus changshanensis).</title>
        <authorList>
            <person name="Miao C."/>
            <person name="Chen W."/>
            <person name="Wu Y."/>
            <person name="Wang L."/>
            <person name="Zhao S."/>
            <person name="Grierson D."/>
            <person name="Xu C."/>
            <person name="Chen K."/>
        </authorList>
    </citation>
    <scope>NUCLEOTIDE SEQUENCE [LARGE SCALE GENOMIC DNA]</scope>
    <source>
        <strain evidence="2">01-14</strain>
        <tissue evidence="2">Leaf</tissue>
    </source>
</reference>
<feature type="signal peptide" evidence="1">
    <location>
        <begin position="1"/>
        <end position="29"/>
    </location>
</feature>